<dbReference type="Proteomes" id="UP001162030">
    <property type="component" value="Chromosome"/>
</dbReference>
<reference evidence="1 2" key="1">
    <citation type="submission" date="2023-03" db="EMBL/GenBank/DDBJ databases">
        <authorList>
            <person name="Pearce D."/>
        </authorList>
    </citation>
    <scope>NUCLEOTIDE SEQUENCE [LARGE SCALE GENOMIC DNA]</scope>
    <source>
        <strain evidence="1">Msz</strain>
    </source>
</reference>
<keyword evidence="2" id="KW-1185">Reference proteome</keyword>
<accession>A0ABN8X053</accession>
<gene>
    <name evidence="1" type="ORF">MSZNOR_0397</name>
</gene>
<proteinExistence type="predicted"/>
<evidence type="ECO:0000313" key="2">
    <source>
        <dbReference type="Proteomes" id="UP001162030"/>
    </source>
</evidence>
<dbReference type="EMBL" id="OX458333">
    <property type="protein sequence ID" value="CAI8737385.1"/>
    <property type="molecule type" value="Genomic_DNA"/>
</dbReference>
<protein>
    <submittedName>
        <fullName evidence="1">YnbE-like lipoprotein</fullName>
    </submittedName>
</protein>
<dbReference type="RefSeq" id="WP_396662208.1">
    <property type="nucleotide sequence ID" value="NZ_OX458333.1"/>
</dbReference>
<sequence>MMRDAFFAKVSPFAVMALLTACTPRVELAAPQEPITINLNVKIDHEVRVKVEKDLENILSKESGLF</sequence>
<organism evidence="1 2">
    <name type="scientific">Methylocaldum szegediense</name>
    <dbReference type="NCBI Taxonomy" id="73780"/>
    <lineage>
        <taxon>Bacteria</taxon>
        <taxon>Pseudomonadati</taxon>
        <taxon>Pseudomonadota</taxon>
        <taxon>Gammaproteobacteria</taxon>
        <taxon>Methylococcales</taxon>
        <taxon>Methylococcaceae</taxon>
        <taxon>Methylocaldum</taxon>
    </lineage>
</organism>
<name>A0ABN8X053_9GAMM</name>
<dbReference type="PROSITE" id="PS51257">
    <property type="entry name" value="PROKAR_LIPOPROTEIN"/>
    <property type="match status" value="1"/>
</dbReference>
<evidence type="ECO:0000313" key="1">
    <source>
        <dbReference type="EMBL" id="CAI8737385.1"/>
    </source>
</evidence>
<dbReference type="InterPro" id="IPR025985">
    <property type="entry name" value="YnbE"/>
</dbReference>
<dbReference type="Pfam" id="PF13617">
    <property type="entry name" value="Lipoprotein_19"/>
    <property type="match status" value="1"/>
</dbReference>